<feature type="region of interest" description="Disordered" evidence="1">
    <location>
        <begin position="1"/>
        <end position="33"/>
    </location>
</feature>
<accession>A0A4Y2R0L0</accession>
<evidence type="ECO:0000256" key="1">
    <source>
        <dbReference type="SAM" id="MobiDB-lite"/>
    </source>
</evidence>
<proteinExistence type="predicted"/>
<name>A0A4Y2R0L0_ARAVE</name>
<feature type="compositionally biased region" description="Polar residues" evidence="1">
    <location>
        <begin position="20"/>
        <end position="31"/>
    </location>
</feature>
<comment type="caution">
    <text evidence="2">The sequence shown here is derived from an EMBL/GenBank/DDBJ whole genome shotgun (WGS) entry which is preliminary data.</text>
</comment>
<evidence type="ECO:0000313" key="2">
    <source>
        <dbReference type="EMBL" id="GBN69207.1"/>
    </source>
</evidence>
<organism evidence="2 3">
    <name type="scientific">Araneus ventricosus</name>
    <name type="common">Orbweaver spider</name>
    <name type="synonym">Epeira ventricosa</name>
    <dbReference type="NCBI Taxonomy" id="182803"/>
    <lineage>
        <taxon>Eukaryota</taxon>
        <taxon>Metazoa</taxon>
        <taxon>Ecdysozoa</taxon>
        <taxon>Arthropoda</taxon>
        <taxon>Chelicerata</taxon>
        <taxon>Arachnida</taxon>
        <taxon>Araneae</taxon>
        <taxon>Araneomorphae</taxon>
        <taxon>Entelegynae</taxon>
        <taxon>Araneoidea</taxon>
        <taxon>Araneidae</taxon>
        <taxon>Araneus</taxon>
    </lineage>
</organism>
<reference evidence="2 3" key="1">
    <citation type="journal article" date="2019" name="Sci. Rep.">
        <title>Orb-weaving spider Araneus ventricosus genome elucidates the spidroin gene catalogue.</title>
        <authorList>
            <person name="Kono N."/>
            <person name="Nakamura H."/>
            <person name="Ohtoshi R."/>
            <person name="Moran D.A.P."/>
            <person name="Shinohara A."/>
            <person name="Yoshida Y."/>
            <person name="Fujiwara M."/>
            <person name="Mori M."/>
            <person name="Tomita M."/>
            <person name="Arakawa K."/>
        </authorList>
    </citation>
    <scope>NUCLEOTIDE SEQUENCE [LARGE SCALE GENOMIC DNA]</scope>
</reference>
<evidence type="ECO:0000313" key="3">
    <source>
        <dbReference type="Proteomes" id="UP000499080"/>
    </source>
</evidence>
<keyword evidence="3" id="KW-1185">Reference proteome</keyword>
<sequence length="106" mass="11819">MIGESEKKPNEKGKMKVEPNDSSENRNSWGSNFKGRKGCSFFRLSAFHGTVVEFRYEVTLGGENNYCYNHGKSLPSNASLMGGKRVLQGEVWSDFSDSYGTHDLGD</sequence>
<dbReference type="EMBL" id="BGPR01015435">
    <property type="protein sequence ID" value="GBN69207.1"/>
    <property type="molecule type" value="Genomic_DNA"/>
</dbReference>
<dbReference type="AlphaFoldDB" id="A0A4Y2R0L0"/>
<feature type="compositionally biased region" description="Basic and acidic residues" evidence="1">
    <location>
        <begin position="1"/>
        <end position="19"/>
    </location>
</feature>
<dbReference type="Proteomes" id="UP000499080">
    <property type="component" value="Unassembled WGS sequence"/>
</dbReference>
<gene>
    <name evidence="2" type="ORF">AVEN_268475_1</name>
</gene>
<protein>
    <submittedName>
        <fullName evidence="2">Uncharacterized protein</fullName>
    </submittedName>
</protein>